<dbReference type="EC" id="5.1.1.1" evidence="4"/>
<dbReference type="InterPro" id="IPR020622">
    <property type="entry name" value="Ala_racemase_pyridoxalP-BS"/>
</dbReference>
<evidence type="ECO:0000313" key="8">
    <source>
        <dbReference type="EMBL" id="ALO14038.1"/>
    </source>
</evidence>
<protein>
    <recommendedName>
        <fullName evidence="4">Alanine racemase</fullName>
        <ecNumber evidence="4">5.1.1.1</ecNumber>
    </recommendedName>
</protein>
<dbReference type="CDD" id="cd00430">
    <property type="entry name" value="PLPDE_III_AR"/>
    <property type="match status" value="1"/>
</dbReference>
<dbReference type="SMART" id="SM01005">
    <property type="entry name" value="Ala_racemase_C"/>
    <property type="match status" value="1"/>
</dbReference>
<feature type="modified residue" description="N6-(pyridoxal phosphate)lysine" evidence="4 5">
    <location>
        <position position="36"/>
    </location>
</feature>
<dbReference type="GO" id="GO:0005829">
    <property type="term" value="C:cytosol"/>
    <property type="evidence" value="ECO:0007669"/>
    <property type="project" value="TreeGrafter"/>
</dbReference>
<dbReference type="Gene3D" id="3.20.20.10">
    <property type="entry name" value="Alanine racemase"/>
    <property type="match status" value="1"/>
</dbReference>
<dbReference type="InterPro" id="IPR029066">
    <property type="entry name" value="PLP-binding_barrel"/>
</dbReference>
<dbReference type="EMBL" id="CP013118">
    <property type="protein sequence ID" value="ALO14038.1"/>
    <property type="molecule type" value="Genomic_DNA"/>
</dbReference>
<dbReference type="SUPFAM" id="SSF50621">
    <property type="entry name" value="Alanine racemase C-terminal domain-like"/>
    <property type="match status" value="1"/>
</dbReference>
<dbReference type="OrthoDB" id="9801978at2"/>
<dbReference type="HAMAP" id="MF_01201">
    <property type="entry name" value="Ala_racemase"/>
    <property type="match status" value="1"/>
</dbReference>
<dbReference type="Pfam" id="PF00842">
    <property type="entry name" value="Ala_racemase_C"/>
    <property type="match status" value="1"/>
</dbReference>
<feature type="active site" description="Proton acceptor; specific for L-alanine" evidence="4">
    <location>
        <position position="275"/>
    </location>
</feature>
<comment type="cofactor">
    <cofactor evidence="1 4 5">
        <name>pyridoxal 5'-phosphate</name>
        <dbReference type="ChEBI" id="CHEBI:597326"/>
    </cofactor>
</comment>
<evidence type="ECO:0000256" key="6">
    <source>
        <dbReference type="PIRSR" id="PIRSR600821-52"/>
    </source>
</evidence>
<dbReference type="GO" id="GO:0030632">
    <property type="term" value="P:D-alanine biosynthetic process"/>
    <property type="evidence" value="ECO:0007669"/>
    <property type="project" value="UniProtKB-UniRule"/>
</dbReference>
<evidence type="ECO:0000313" key="9">
    <source>
        <dbReference type="Proteomes" id="UP000064893"/>
    </source>
</evidence>
<dbReference type="GO" id="GO:0008784">
    <property type="term" value="F:alanine racemase activity"/>
    <property type="evidence" value="ECO:0007669"/>
    <property type="project" value="UniProtKB-UniRule"/>
</dbReference>
<evidence type="ECO:0000256" key="5">
    <source>
        <dbReference type="PIRSR" id="PIRSR600821-50"/>
    </source>
</evidence>
<reference evidence="8 9" key="1">
    <citation type="submission" date="2015-11" db="EMBL/GenBank/DDBJ databases">
        <title>Description and complete genome sequence of a novel strain predominating in hypersaline microbial mats and representing a new family of the Bacteriodetes phylum.</title>
        <authorList>
            <person name="Spring S."/>
            <person name="Bunk B."/>
            <person name="Sproer C."/>
            <person name="Klenk H.-P."/>
        </authorList>
    </citation>
    <scope>NUCLEOTIDE SEQUENCE [LARGE SCALE GENOMIC DNA]</scope>
    <source>
        <strain evidence="8 9">L21-Spi-D4</strain>
    </source>
</reference>
<dbReference type="PATRIC" id="fig|1307839.3.peg.392"/>
<evidence type="ECO:0000256" key="1">
    <source>
        <dbReference type="ARBA" id="ARBA00001933"/>
    </source>
</evidence>
<proteinExistence type="inferred from homology"/>
<dbReference type="PRINTS" id="PR00992">
    <property type="entry name" value="ALARACEMASE"/>
</dbReference>
<name>A0A0S2HVK6_9BACT</name>
<keyword evidence="9" id="KW-1185">Reference proteome</keyword>
<dbReference type="InterPro" id="IPR000821">
    <property type="entry name" value="Ala_racemase"/>
</dbReference>
<dbReference type="InterPro" id="IPR011079">
    <property type="entry name" value="Ala_racemase_C"/>
</dbReference>
<sequence>MLFTSYIELSKSALNNNIQFMKKMAGDSPRYSMVIKANAYGHGIEDLLPLVESCGIDHFSVFSVEEARRALKVKNDYCDLMIMGFVDDDHLEWAIENNISFFVFTKERLDAVCKIAKQTSLPARIHIELETGMHRTGFVKDDLEYVAQKLQENAGDIELEGLCTHFAGAESLSNFDRIYNQIGTFHRRCSWFHDKGLQPKYKHLSCSAGVLNFPEASMDLVRVGIANYGFWPNNETKILHIRNGQIPEDPLQQVLSWKSKVMSVNPVAEDEYVSYGTSYRTNRESKIATVPVGYGYGFSRNLSNMGHVLINEKRVPVVGAVNMNMMVVDVTDLPIVKVGDEVVMIGKQGDKSITISSFSDMNNSMNYELLTRLPAAIPRYEVD</sequence>
<keyword evidence="2 4" id="KW-0663">Pyridoxal phosphate</keyword>
<evidence type="ECO:0000256" key="4">
    <source>
        <dbReference type="HAMAP-Rule" id="MF_01201"/>
    </source>
</evidence>
<dbReference type="UniPathway" id="UPA00042">
    <property type="reaction ID" value="UER00497"/>
</dbReference>
<feature type="domain" description="Alanine racemase C-terminal" evidence="7">
    <location>
        <begin position="254"/>
        <end position="382"/>
    </location>
</feature>
<dbReference type="AlphaFoldDB" id="A0A0S2HVK6"/>
<dbReference type="NCBIfam" id="TIGR00492">
    <property type="entry name" value="alr"/>
    <property type="match status" value="1"/>
</dbReference>
<evidence type="ECO:0000259" key="7">
    <source>
        <dbReference type="SMART" id="SM01005"/>
    </source>
</evidence>
<dbReference type="Pfam" id="PF01168">
    <property type="entry name" value="Ala_racemase_N"/>
    <property type="match status" value="1"/>
</dbReference>
<accession>A0A0S2HVK6</accession>
<dbReference type="RefSeq" id="WP_057951627.1">
    <property type="nucleotide sequence ID" value="NZ_CP013118.1"/>
</dbReference>
<gene>
    <name evidence="8" type="primary">alr_1</name>
    <name evidence="8" type="ORF">L21SP5_00359</name>
</gene>
<dbReference type="SUPFAM" id="SSF51419">
    <property type="entry name" value="PLP-binding barrel"/>
    <property type="match status" value="1"/>
</dbReference>
<dbReference type="Proteomes" id="UP000064893">
    <property type="component" value="Chromosome"/>
</dbReference>
<feature type="binding site" evidence="4 6">
    <location>
        <position position="135"/>
    </location>
    <ligand>
        <name>substrate</name>
    </ligand>
</feature>
<evidence type="ECO:0000256" key="2">
    <source>
        <dbReference type="ARBA" id="ARBA00022898"/>
    </source>
</evidence>
<feature type="active site" description="Proton acceptor; specific for D-alanine" evidence="4">
    <location>
        <position position="36"/>
    </location>
</feature>
<dbReference type="GO" id="GO:0030170">
    <property type="term" value="F:pyridoxal phosphate binding"/>
    <property type="evidence" value="ECO:0007669"/>
    <property type="project" value="UniProtKB-UniRule"/>
</dbReference>
<dbReference type="Gene3D" id="2.40.37.10">
    <property type="entry name" value="Lyase, Ornithine Decarboxylase, Chain A, domain 1"/>
    <property type="match status" value="1"/>
</dbReference>
<dbReference type="STRING" id="1307839.L21SP5_00359"/>
<comment type="pathway">
    <text evidence="4">Amino-acid biosynthesis; D-alanine biosynthesis; D-alanine from L-alanine: step 1/1.</text>
</comment>
<evidence type="ECO:0000256" key="3">
    <source>
        <dbReference type="ARBA" id="ARBA00023235"/>
    </source>
</evidence>
<keyword evidence="3 4" id="KW-0413">Isomerase</keyword>
<comment type="similarity">
    <text evidence="4">Belongs to the alanine racemase family.</text>
</comment>
<dbReference type="InterPro" id="IPR001608">
    <property type="entry name" value="Ala_racemase_N"/>
</dbReference>
<feature type="binding site" evidence="4 6">
    <location>
        <position position="323"/>
    </location>
    <ligand>
        <name>substrate</name>
    </ligand>
</feature>
<comment type="catalytic activity">
    <reaction evidence="4">
        <text>L-alanine = D-alanine</text>
        <dbReference type="Rhea" id="RHEA:20249"/>
        <dbReference type="ChEBI" id="CHEBI:57416"/>
        <dbReference type="ChEBI" id="CHEBI:57972"/>
        <dbReference type="EC" id="5.1.1.1"/>
    </reaction>
</comment>
<dbReference type="PROSITE" id="PS00395">
    <property type="entry name" value="ALANINE_RACEMASE"/>
    <property type="match status" value="1"/>
</dbReference>
<organism evidence="8 9">
    <name type="scientific">Salinivirga cyanobacteriivorans</name>
    <dbReference type="NCBI Taxonomy" id="1307839"/>
    <lineage>
        <taxon>Bacteria</taxon>
        <taxon>Pseudomonadati</taxon>
        <taxon>Bacteroidota</taxon>
        <taxon>Bacteroidia</taxon>
        <taxon>Bacteroidales</taxon>
        <taxon>Salinivirgaceae</taxon>
        <taxon>Salinivirga</taxon>
    </lineage>
</organism>
<comment type="function">
    <text evidence="4">Catalyzes the interconversion of L-alanine and D-alanine. May also act on other amino acids.</text>
</comment>
<dbReference type="InterPro" id="IPR009006">
    <property type="entry name" value="Ala_racemase/Decarboxylase_C"/>
</dbReference>
<dbReference type="PANTHER" id="PTHR30511">
    <property type="entry name" value="ALANINE RACEMASE"/>
    <property type="match status" value="1"/>
</dbReference>
<dbReference type="PANTHER" id="PTHR30511:SF0">
    <property type="entry name" value="ALANINE RACEMASE, CATABOLIC-RELATED"/>
    <property type="match status" value="1"/>
</dbReference>
<dbReference type="KEGG" id="blq:L21SP5_00359"/>